<dbReference type="RefSeq" id="WP_063971148.1">
    <property type="nucleotide sequence ID" value="NZ_JAMXLT020000001.1"/>
</dbReference>
<dbReference type="InterPro" id="IPR001763">
    <property type="entry name" value="Rhodanese-like_dom"/>
</dbReference>
<dbReference type="InterPro" id="IPR022111">
    <property type="entry name" value="Rhodanese_C"/>
</dbReference>
<dbReference type="SUPFAM" id="SSF52821">
    <property type="entry name" value="Rhodanese/Cell cycle control phosphatase"/>
    <property type="match status" value="1"/>
</dbReference>
<keyword evidence="7" id="KW-1185">Reference proteome</keyword>
<protein>
    <recommendedName>
        <fullName evidence="4">tRNA uridine(34) hydroxylase</fullName>
        <ecNumber evidence="4">1.14.-.-</ecNumber>
    </recommendedName>
    <alternativeName>
        <fullName evidence="4">tRNA hydroxylation protein O</fullName>
    </alternativeName>
</protein>
<dbReference type="EMBL" id="JAMXLT020000001">
    <property type="protein sequence ID" value="MDW8547376.1"/>
    <property type="molecule type" value="Genomic_DNA"/>
</dbReference>
<evidence type="ECO:0000256" key="4">
    <source>
        <dbReference type="HAMAP-Rule" id="MF_00469"/>
    </source>
</evidence>
<dbReference type="InterPro" id="IPR040503">
    <property type="entry name" value="TRHO_N"/>
</dbReference>
<dbReference type="HAMAP" id="MF_00469">
    <property type="entry name" value="TrhO"/>
    <property type="match status" value="1"/>
</dbReference>
<keyword evidence="2 4" id="KW-0560">Oxidoreductase</keyword>
<dbReference type="NCBIfam" id="NF001135">
    <property type="entry name" value="PRK00142.1-3"/>
    <property type="match status" value="1"/>
</dbReference>
<proteinExistence type="inferred from homology"/>
<dbReference type="Pfam" id="PF00581">
    <property type="entry name" value="Rhodanese"/>
    <property type="match status" value="1"/>
</dbReference>
<comment type="function">
    <text evidence="3">Catalyzes oxygen-dependent 5-hydroxyuridine (ho5U) modification at position 34 in tRNAs, the first step in 5-carboxymethoxyuridine (cmo5U) biosynthesis. May be part of an alternate pathway, which is able to bypass cmo5U biogenesis in a subset of tRNAs under aerobic conditions.</text>
</comment>
<evidence type="ECO:0000256" key="2">
    <source>
        <dbReference type="ARBA" id="ARBA00023002"/>
    </source>
</evidence>
<dbReference type="Pfam" id="PF17773">
    <property type="entry name" value="UPF0176_N"/>
    <property type="match status" value="1"/>
</dbReference>
<accession>A0ABU4JCJ3</accession>
<dbReference type="InterPro" id="IPR020936">
    <property type="entry name" value="TrhO"/>
</dbReference>
<reference evidence="6 7" key="1">
    <citation type="submission" date="2023-11" db="EMBL/GenBank/DDBJ databases">
        <title>First isolation, identification, and characterization of non-pathogenic Epilithonimonas ginsengisoli isolated from diseased farmed rainbow trout (Oncorhynchus mykiss) in Chile.</title>
        <authorList>
            <person name="Miranda C.D."/>
            <person name="Irgang R."/>
            <person name="Concha C."/>
            <person name="Rojas R."/>
            <person name="Avendano R."/>
        </authorList>
    </citation>
    <scope>NUCLEOTIDE SEQUENCE [LARGE SCALE GENOMIC DNA]</scope>
    <source>
        <strain evidence="6 7">FP99</strain>
    </source>
</reference>
<feature type="domain" description="Rhodanese" evidence="5">
    <location>
        <begin position="144"/>
        <end position="239"/>
    </location>
</feature>
<dbReference type="PROSITE" id="PS50206">
    <property type="entry name" value="RHODANESE_3"/>
    <property type="match status" value="1"/>
</dbReference>
<dbReference type="Proteomes" id="UP001204439">
    <property type="component" value="Unassembled WGS sequence"/>
</dbReference>
<name>A0ABU4JCJ3_9FLAO</name>
<keyword evidence="1 4" id="KW-0819">tRNA processing</keyword>
<sequence>MQLYNTLSAEERARLIDEAGKERLTLSFYAYAKIENPKKFRDDLFIAWNALDALGRIYVAHEGINAQMSVPADQFETFRETLEAYDFMKGIRLNVAVEQDNHSFLKLTIKVRHKIVADGLNDETFDVTNKGIHLKAQEFNDLLANPDTIVVDFRNHYESEVGHFEGAITPDVENFRESLPIINEQLQDFKEDKNLLMYCTGGIRCEKASAYFKHQGFKNVYQLEGGIIEYARQVKEEGVESKFVGKNFVFDHRLGERITDDIIAQCHQCGKPCDNHTNCANDACHLLFIQCDDCKAIMENTCSSECLEIIHLPVEEQLALRKGLQVGNKVFRKGKSEALKFKNSGDLIDKPLAKAKDIRQKIKMKKSLIGKAEHYYTKSQIAQFLLSNELSVGDKVLISGPTTGEQEIVINEIVVDGNSVQTAKAADQITFELPFRVRLSDKLYKII</sequence>
<comment type="caution">
    <text evidence="6">The sequence shown here is derived from an EMBL/GenBank/DDBJ whole genome shotgun (WGS) entry which is preliminary data.</text>
</comment>
<evidence type="ECO:0000256" key="3">
    <source>
        <dbReference type="ARBA" id="ARBA00045625"/>
    </source>
</evidence>
<comment type="catalytic activity">
    <reaction evidence="4">
        <text>uridine(34) in tRNA + AH2 + O2 = 5-hydroxyuridine(34) in tRNA + A + H2O</text>
        <dbReference type="Rhea" id="RHEA:64224"/>
        <dbReference type="Rhea" id="RHEA-COMP:11727"/>
        <dbReference type="Rhea" id="RHEA-COMP:13381"/>
        <dbReference type="ChEBI" id="CHEBI:13193"/>
        <dbReference type="ChEBI" id="CHEBI:15377"/>
        <dbReference type="ChEBI" id="CHEBI:15379"/>
        <dbReference type="ChEBI" id="CHEBI:17499"/>
        <dbReference type="ChEBI" id="CHEBI:65315"/>
        <dbReference type="ChEBI" id="CHEBI:136877"/>
    </reaction>
</comment>
<dbReference type="Gene3D" id="3.30.70.100">
    <property type="match status" value="1"/>
</dbReference>
<evidence type="ECO:0000313" key="7">
    <source>
        <dbReference type="Proteomes" id="UP001204439"/>
    </source>
</evidence>
<comment type="similarity">
    <text evidence="4">Belongs to the TrhO family.</text>
</comment>
<dbReference type="EC" id="1.14.-.-" evidence="4"/>
<gene>
    <name evidence="4" type="primary">trhO</name>
    <name evidence="6" type="ORF">NG800_000545</name>
</gene>
<dbReference type="NCBIfam" id="NF001133">
    <property type="entry name" value="PRK00142.1-1"/>
    <property type="match status" value="1"/>
</dbReference>
<dbReference type="Pfam" id="PF12368">
    <property type="entry name" value="Rhodanese_C"/>
    <property type="match status" value="1"/>
</dbReference>
<evidence type="ECO:0000256" key="1">
    <source>
        <dbReference type="ARBA" id="ARBA00022694"/>
    </source>
</evidence>
<dbReference type="PANTHER" id="PTHR43846">
    <property type="entry name" value="UPF0176 PROTEIN YCEA"/>
    <property type="match status" value="1"/>
</dbReference>
<evidence type="ECO:0000259" key="5">
    <source>
        <dbReference type="PROSITE" id="PS50206"/>
    </source>
</evidence>
<dbReference type="InterPro" id="IPR036873">
    <property type="entry name" value="Rhodanese-like_dom_sf"/>
</dbReference>
<dbReference type="SMART" id="SM00450">
    <property type="entry name" value="RHOD"/>
    <property type="match status" value="1"/>
</dbReference>
<evidence type="ECO:0000313" key="6">
    <source>
        <dbReference type="EMBL" id="MDW8547376.1"/>
    </source>
</evidence>
<dbReference type="PANTHER" id="PTHR43846:SF1">
    <property type="entry name" value="TRNA URIDINE(34) HYDROXYLASE"/>
    <property type="match status" value="1"/>
</dbReference>
<dbReference type="Gene3D" id="3.40.250.10">
    <property type="entry name" value="Rhodanese-like domain"/>
    <property type="match status" value="1"/>
</dbReference>
<dbReference type="CDD" id="cd01518">
    <property type="entry name" value="RHOD_YceA"/>
    <property type="match status" value="1"/>
</dbReference>
<organism evidence="6 7">
    <name type="scientific">Epilithonimonas ginsengisoli</name>
    <dbReference type="NCBI Taxonomy" id="1245592"/>
    <lineage>
        <taxon>Bacteria</taxon>
        <taxon>Pseudomonadati</taxon>
        <taxon>Bacteroidota</taxon>
        <taxon>Flavobacteriia</taxon>
        <taxon>Flavobacteriales</taxon>
        <taxon>Weeksellaceae</taxon>
        <taxon>Chryseobacterium group</taxon>
        <taxon>Epilithonimonas</taxon>
    </lineage>
</organism>